<name>A0A8J2ZSG7_9BACL</name>
<reference evidence="2" key="2">
    <citation type="submission" date="2020-09" db="EMBL/GenBank/DDBJ databases">
        <authorList>
            <person name="Sun Q."/>
            <person name="Zhou Y."/>
        </authorList>
    </citation>
    <scope>NUCLEOTIDE SEQUENCE</scope>
    <source>
        <strain evidence="2">CGMCC 1.12777</strain>
    </source>
</reference>
<keyword evidence="3" id="KW-1185">Reference proteome</keyword>
<comment type="caution">
    <text evidence="2">The sequence shown here is derived from an EMBL/GenBank/DDBJ whole genome shotgun (WGS) entry which is preliminary data.</text>
</comment>
<evidence type="ECO:0000256" key="1">
    <source>
        <dbReference type="SAM" id="MobiDB-lite"/>
    </source>
</evidence>
<reference evidence="2" key="1">
    <citation type="journal article" date="2014" name="Int. J. Syst. Evol. Microbiol.">
        <title>Complete genome sequence of Corynebacterium casei LMG S-19264T (=DSM 44701T), isolated from a smear-ripened cheese.</title>
        <authorList>
            <consortium name="US DOE Joint Genome Institute (JGI-PGF)"/>
            <person name="Walter F."/>
            <person name="Albersmeier A."/>
            <person name="Kalinowski J."/>
            <person name="Ruckert C."/>
        </authorList>
    </citation>
    <scope>NUCLEOTIDE SEQUENCE</scope>
    <source>
        <strain evidence="2">CGMCC 1.12777</strain>
    </source>
</reference>
<proteinExistence type="predicted"/>
<feature type="compositionally biased region" description="Basic and acidic residues" evidence="1">
    <location>
        <begin position="42"/>
        <end position="53"/>
    </location>
</feature>
<accession>A0A8J2ZSG7</accession>
<gene>
    <name evidence="2" type="ORF">GCM10007096_05350</name>
</gene>
<organism evidence="2 3">
    <name type="scientific">Pullulanibacillus pueri</name>
    <dbReference type="NCBI Taxonomy" id="1437324"/>
    <lineage>
        <taxon>Bacteria</taxon>
        <taxon>Bacillati</taxon>
        <taxon>Bacillota</taxon>
        <taxon>Bacilli</taxon>
        <taxon>Bacillales</taxon>
        <taxon>Sporolactobacillaceae</taxon>
        <taxon>Pullulanibacillus</taxon>
    </lineage>
</organism>
<dbReference type="RefSeq" id="WP_188495811.1">
    <property type="nucleotide sequence ID" value="NZ_BMFV01000002.1"/>
</dbReference>
<dbReference type="EMBL" id="BMFV01000002">
    <property type="protein sequence ID" value="GGH75783.1"/>
    <property type="molecule type" value="Genomic_DNA"/>
</dbReference>
<protein>
    <submittedName>
        <fullName evidence="2">Uncharacterized protein</fullName>
    </submittedName>
</protein>
<sequence>MTEEKATNAQNKKMTASDIEAMAKGQMNEGGIWSSSNSSETIAERPTDTTEED</sequence>
<dbReference type="Proteomes" id="UP000656813">
    <property type="component" value="Unassembled WGS sequence"/>
</dbReference>
<evidence type="ECO:0000313" key="2">
    <source>
        <dbReference type="EMBL" id="GGH75783.1"/>
    </source>
</evidence>
<feature type="region of interest" description="Disordered" evidence="1">
    <location>
        <begin position="1"/>
        <end position="53"/>
    </location>
</feature>
<evidence type="ECO:0000313" key="3">
    <source>
        <dbReference type="Proteomes" id="UP000656813"/>
    </source>
</evidence>
<dbReference type="AlphaFoldDB" id="A0A8J2ZSG7"/>